<dbReference type="Proteomes" id="UP001060085">
    <property type="component" value="Linkage Group LG01"/>
</dbReference>
<evidence type="ECO:0000313" key="2">
    <source>
        <dbReference type="Proteomes" id="UP001060085"/>
    </source>
</evidence>
<name>A0ACC0C7T8_CATRO</name>
<keyword evidence="2" id="KW-1185">Reference proteome</keyword>
<organism evidence="1 2">
    <name type="scientific">Catharanthus roseus</name>
    <name type="common">Madagascar periwinkle</name>
    <name type="synonym">Vinca rosea</name>
    <dbReference type="NCBI Taxonomy" id="4058"/>
    <lineage>
        <taxon>Eukaryota</taxon>
        <taxon>Viridiplantae</taxon>
        <taxon>Streptophyta</taxon>
        <taxon>Embryophyta</taxon>
        <taxon>Tracheophyta</taxon>
        <taxon>Spermatophyta</taxon>
        <taxon>Magnoliopsida</taxon>
        <taxon>eudicotyledons</taxon>
        <taxon>Gunneridae</taxon>
        <taxon>Pentapetalae</taxon>
        <taxon>asterids</taxon>
        <taxon>lamiids</taxon>
        <taxon>Gentianales</taxon>
        <taxon>Apocynaceae</taxon>
        <taxon>Rauvolfioideae</taxon>
        <taxon>Vinceae</taxon>
        <taxon>Catharanthinae</taxon>
        <taxon>Catharanthus</taxon>
    </lineage>
</organism>
<comment type="caution">
    <text evidence="1">The sequence shown here is derived from an EMBL/GenBank/DDBJ whole genome shotgun (WGS) entry which is preliminary data.</text>
</comment>
<evidence type="ECO:0000313" key="1">
    <source>
        <dbReference type="EMBL" id="KAI5680950.1"/>
    </source>
</evidence>
<protein>
    <submittedName>
        <fullName evidence="1">Uncharacterized protein</fullName>
    </submittedName>
</protein>
<accession>A0ACC0C7T8</accession>
<gene>
    <name evidence="1" type="ORF">M9H77_02177</name>
</gene>
<proteinExistence type="predicted"/>
<dbReference type="EMBL" id="CM044701">
    <property type="protein sequence ID" value="KAI5680950.1"/>
    <property type="molecule type" value="Genomic_DNA"/>
</dbReference>
<sequence>MKLNKKCFMWRDKRLSNLEARKYVCKNRCQRLADEIMDVNEEINSKISSLRILNSIEDEVIEHSALKVDLRISEINGTSEAKSETEANYDAQANLRDFLRNGDSTKIFLKKVS</sequence>
<reference evidence="2" key="1">
    <citation type="journal article" date="2023" name="Nat. Plants">
        <title>Single-cell RNA sequencing provides a high-resolution roadmap for understanding the multicellular compartmentation of specialized metabolism.</title>
        <authorList>
            <person name="Sun S."/>
            <person name="Shen X."/>
            <person name="Li Y."/>
            <person name="Li Y."/>
            <person name="Wang S."/>
            <person name="Li R."/>
            <person name="Zhang H."/>
            <person name="Shen G."/>
            <person name="Guo B."/>
            <person name="Wei J."/>
            <person name="Xu J."/>
            <person name="St-Pierre B."/>
            <person name="Chen S."/>
            <person name="Sun C."/>
        </authorList>
    </citation>
    <scope>NUCLEOTIDE SEQUENCE [LARGE SCALE GENOMIC DNA]</scope>
</reference>